<accession>A0A0C3CI73</accession>
<protein>
    <recommendedName>
        <fullName evidence="3">CxC5 like cysteine cluster associated with KDZ domain-containing protein</fullName>
    </recommendedName>
</protein>
<sequence length="295" mass="33644">MSWKVSHSDQTQNEVQLTWNVHVVEYVNNIYRRTTVHVNSSKGTVADSLPKDILILGPHFVPPSYLHVEKWQKCPAIEPMTGYLKPLIVVHPFYYPGLTKCPQCDSINVKWDSWTTKGHREVHGIRQEECTLGMQLRCKDCEMHFGKGKGGDPTKGKYCFATTNALFWERREAWEMPCGIPYFLKRCALTRELFDMIIELRPSSTSAGLAENIKWICISVDNTFWSAGKASIADSKKKQTKVWKGGMMMDGKGAEYWSKEEQAVKLEAAFEKWSRKGGVWSVAAAQVYADQMNHV</sequence>
<reference evidence="1 2" key="1">
    <citation type="submission" date="2014-04" db="EMBL/GenBank/DDBJ databases">
        <authorList>
            <consortium name="DOE Joint Genome Institute"/>
            <person name="Kuo A."/>
            <person name="Tarkka M."/>
            <person name="Buscot F."/>
            <person name="Kohler A."/>
            <person name="Nagy L.G."/>
            <person name="Floudas D."/>
            <person name="Copeland A."/>
            <person name="Barry K.W."/>
            <person name="Cichocki N."/>
            <person name="Veneault-Fourrey C."/>
            <person name="LaButti K."/>
            <person name="Lindquist E.A."/>
            <person name="Lipzen A."/>
            <person name="Lundell T."/>
            <person name="Morin E."/>
            <person name="Murat C."/>
            <person name="Sun H."/>
            <person name="Tunlid A."/>
            <person name="Henrissat B."/>
            <person name="Grigoriev I.V."/>
            <person name="Hibbett D.S."/>
            <person name="Martin F."/>
            <person name="Nordberg H.P."/>
            <person name="Cantor M.N."/>
            <person name="Hua S.X."/>
        </authorList>
    </citation>
    <scope>NUCLEOTIDE SEQUENCE [LARGE SCALE GENOMIC DNA]</scope>
    <source>
        <strain evidence="1 2">F 1598</strain>
    </source>
</reference>
<name>A0A0C3CI73_PILCF</name>
<evidence type="ECO:0000313" key="1">
    <source>
        <dbReference type="EMBL" id="KIM89482.1"/>
    </source>
</evidence>
<dbReference type="InParanoid" id="A0A0C3CI73"/>
<dbReference type="OrthoDB" id="2797511at2759"/>
<dbReference type="AlphaFoldDB" id="A0A0C3CI73"/>
<evidence type="ECO:0008006" key="3">
    <source>
        <dbReference type="Google" id="ProtNLM"/>
    </source>
</evidence>
<reference evidence="2" key="2">
    <citation type="submission" date="2015-01" db="EMBL/GenBank/DDBJ databases">
        <title>Evolutionary Origins and Diversification of the Mycorrhizal Mutualists.</title>
        <authorList>
            <consortium name="DOE Joint Genome Institute"/>
            <consortium name="Mycorrhizal Genomics Consortium"/>
            <person name="Kohler A."/>
            <person name="Kuo A."/>
            <person name="Nagy L.G."/>
            <person name="Floudas D."/>
            <person name="Copeland A."/>
            <person name="Barry K.W."/>
            <person name="Cichocki N."/>
            <person name="Veneault-Fourrey C."/>
            <person name="LaButti K."/>
            <person name="Lindquist E.A."/>
            <person name="Lipzen A."/>
            <person name="Lundell T."/>
            <person name="Morin E."/>
            <person name="Murat C."/>
            <person name="Riley R."/>
            <person name="Ohm R."/>
            <person name="Sun H."/>
            <person name="Tunlid A."/>
            <person name="Henrissat B."/>
            <person name="Grigoriev I.V."/>
            <person name="Hibbett D.S."/>
            <person name="Martin F."/>
        </authorList>
    </citation>
    <scope>NUCLEOTIDE SEQUENCE [LARGE SCALE GENOMIC DNA]</scope>
    <source>
        <strain evidence="2">F 1598</strain>
    </source>
</reference>
<evidence type="ECO:0000313" key="2">
    <source>
        <dbReference type="Proteomes" id="UP000054166"/>
    </source>
</evidence>
<keyword evidence="2" id="KW-1185">Reference proteome</keyword>
<dbReference type="HOGENOM" id="CLU_943689_0_0_1"/>
<organism evidence="1 2">
    <name type="scientific">Piloderma croceum (strain F 1598)</name>
    <dbReference type="NCBI Taxonomy" id="765440"/>
    <lineage>
        <taxon>Eukaryota</taxon>
        <taxon>Fungi</taxon>
        <taxon>Dikarya</taxon>
        <taxon>Basidiomycota</taxon>
        <taxon>Agaricomycotina</taxon>
        <taxon>Agaricomycetes</taxon>
        <taxon>Agaricomycetidae</taxon>
        <taxon>Atheliales</taxon>
        <taxon>Atheliaceae</taxon>
        <taxon>Piloderma</taxon>
    </lineage>
</organism>
<dbReference type="Proteomes" id="UP000054166">
    <property type="component" value="Unassembled WGS sequence"/>
</dbReference>
<dbReference type="EMBL" id="KN832975">
    <property type="protein sequence ID" value="KIM89482.1"/>
    <property type="molecule type" value="Genomic_DNA"/>
</dbReference>
<gene>
    <name evidence="1" type="ORF">PILCRDRAFT_2691</name>
</gene>
<proteinExistence type="predicted"/>